<organism evidence="4">
    <name type="scientific">Lactobacillus paragasseri</name>
    <dbReference type="NCBI Taxonomy" id="2107999"/>
    <lineage>
        <taxon>Bacteria</taxon>
        <taxon>Bacillati</taxon>
        <taxon>Bacillota</taxon>
        <taxon>Bacilli</taxon>
        <taxon>Lactobacillales</taxon>
        <taxon>Lactobacillaceae</taxon>
        <taxon>Lactobacillus</taxon>
    </lineage>
</organism>
<dbReference type="RefSeq" id="WP_162014146.1">
    <property type="nucleotide sequence ID" value="NZ_CAZZQF010000001.1"/>
</dbReference>
<dbReference type="InterPro" id="IPR005877">
    <property type="entry name" value="YSIRK_signal_dom"/>
</dbReference>
<feature type="region of interest" description="Disordered" evidence="2">
    <location>
        <begin position="95"/>
        <end position="134"/>
    </location>
</feature>
<name>A0A6B2G3D1_9LACO</name>
<gene>
    <name evidence="4" type="ORF">GWG61_07085</name>
</gene>
<dbReference type="AlphaFoldDB" id="A0A6B2G3D1"/>
<dbReference type="Pfam" id="PF04650">
    <property type="entry name" value="YSIRK_signal"/>
    <property type="match status" value="1"/>
</dbReference>
<comment type="caution">
    <text evidence="4">The sequence shown here is derived from an EMBL/GenBank/DDBJ whole genome shotgun (WGS) entry which is preliminary data.</text>
</comment>
<feature type="domain" description="YSIRK Gram-positive signal peptide" evidence="3">
    <location>
        <begin position="14"/>
        <end position="37"/>
    </location>
</feature>
<evidence type="ECO:0000313" key="4">
    <source>
        <dbReference type="EMBL" id="NDJ74240.1"/>
    </source>
</evidence>
<dbReference type="EMBL" id="JAADJO010000016">
    <property type="protein sequence ID" value="NDJ74240.1"/>
    <property type="molecule type" value="Genomic_DNA"/>
</dbReference>
<proteinExistence type="predicted"/>
<protein>
    <submittedName>
        <fullName evidence="4">YSIRK-type signal peptide-containing protein</fullName>
    </submittedName>
</protein>
<evidence type="ECO:0000259" key="3">
    <source>
        <dbReference type="Pfam" id="PF04650"/>
    </source>
</evidence>
<evidence type="ECO:0000256" key="2">
    <source>
        <dbReference type="SAM" id="MobiDB-lite"/>
    </source>
</evidence>
<evidence type="ECO:0000256" key="1">
    <source>
        <dbReference type="ARBA" id="ARBA00022729"/>
    </source>
</evidence>
<reference evidence="4" key="1">
    <citation type="submission" date="2020-01" db="EMBL/GenBank/DDBJ databases">
        <title>Vaginal microbiome of pregnant Indian women: Insights into the genome of dominants Lactobacillus species.</title>
        <authorList>
            <person name="Das B."/>
            <person name="Mehta O."/>
            <person name="Ghosh T.S."/>
            <person name="Kothidar A."/>
            <person name="Gowtham M.R."/>
            <person name="Mitra R."/>
            <person name="Kshetrapal P."/>
            <person name="Wadhwa N."/>
            <person name="Thiruvengadam R."/>
            <person name="Nair G.B."/>
            <person name="Bhatnagar S."/>
            <person name="Das B."/>
        </authorList>
    </citation>
    <scope>NUCLEOTIDE SEQUENCE</scope>
    <source>
        <strain evidence="4">Indica</strain>
    </source>
</reference>
<accession>A0A6B2G3D1</accession>
<keyword evidence="1" id="KW-0732">Signal</keyword>
<sequence>MNNRKYIKNSANARQRFSIRKLTIGTASVLLGTVFYLGTSETTAQAASADSAEKEVQTVATSPIVKNEATTVKSSADTNAKTQVVHQKTAELAKTDVENKTDKSTVQATEANVDKKDDKPVATKDVNSAEKVRQNTQTLDTLKAVPTNTAELNESKVQINSEVSKNSSKILNNSFVSLQSDSSDKNLKVSASLSGTEYNPSQNQTIQMTFQVSNNKAGDKFRLHFDSGAYMVTPTALPSAFGSMNKVQNSDGSYDVTYSLTKSATINQTLSIGFIDEAHAKAMPYNAGTELKNIQIFYNENSQPIKTLTFNQVVVPQLNPSWRRISPSSSAVKKLFPNYDYKWQLTLGQKTGINGDISSGGTSGPSPLINHETTITIPVPESFVLNTEKTIAENSSSATVTQAGKGKDIIVKLANTTLSSSVLNIWGHFDMVQPAEDTTVSGSKEIEVSEDVGAKQPLTGMAGIFKEIIQGSNEHVPVGEALRGYIGGAHNGYDGPYQKGQVPYTASHKEIVLYNYSVGNLQGRPVNDVHLKITVPDGVTITKLVGTNVKDFNYQINYVDNSVKSGMISNGEAVAIENGTNISNIVLTIPQLGIDSLNPHGLIWGAGNRRWIFSIWFCQ</sequence>
<dbReference type="NCBIfam" id="TIGR01168">
    <property type="entry name" value="YSIRK_signal"/>
    <property type="match status" value="1"/>
</dbReference>
<feature type="compositionally biased region" description="Basic and acidic residues" evidence="2">
    <location>
        <begin position="112"/>
        <end position="133"/>
    </location>
</feature>